<dbReference type="EMBL" id="LUXM01000040">
    <property type="protein sequence ID" value="KZU91775.1"/>
    <property type="molecule type" value="Genomic_DNA"/>
</dbReference>
<organism evidence="6 7">
    <name type="scientific">Lactiplantibacillus plantarum</name>
    <name type="common">Lactobacillus plantarum</name>
    <dbReference type="NCBI Taxonomy" id="1590"/>
    <lineage>
        <taxon>Bacteria</taxon>
        <taxon>Bacillati</taxon>
        <taxon>Bacillota</taxon>
        <taxon>Bacilli</taxon>
        <taxon>Lactobacillales</taxon>
        <taxon>Lactobacillaceae</taxon>
        <taxon>Lactiplantibacillus</taxon>
    </lineage>
</organism>
<evidence type="ECO:0000313" key="7">
    <source>
        <dbReference type="Proteomes" id="UP000076882"/>
    </source>
</evidence>
<dbReference type="PANTHER" id="PTHR43285:SF2">
    <property type="entry name" value="ANTHRANILATE PHOSPHORIBOSYLTRANSFERASE"/>
    <property type="match status" value="1"/>
</dbReference>
<dbReference type="Pfam" id="PF00591">
    <property type="entry name" value="Glycos_transf_3"/>
    <property type="match status" value="1"/>
</dbReference>
<proteinExistence type="predicted"/>
<reference evidence="6 7" key="1">
    <citation type="submission" date="2016-03" db="EMBL/GenBank/DDBJ databases">
        <title>Comparative genomics of 54 Lactobacillus plantarum strains reveals genomic uncoupling from niche constraints.</title>
        <authorList>
            <person name="Martino M.E."/>
        </authorList>
    </citation>
    <scope>NUCLEOTIDE SEQUENCE [LARGE SCALE GENOMIC DNA]</scope>
    <source>
        <strain evidence="6 7">19.1</strain>
    </source>
</reference>
<dbReference type="GO" id="GO:0004048">
    <property type="term" value="F:anthranilate phosphoribosyltransferase activity"/>
    <property type="evidence" value="ECO:0007669"/>
    <property type="project" value="InterPro"/>
</dbReference>
<accession>A0A162HDZ9</accession>
<dbReference type="AlphaFoldDB" id="A0A162HDZ9"/>
<feature type="domain" description="Glycosyl transferase family 3" evidence="5">
    <location>
        <begin position="1"/>
        <end position="174"/>
    </location>
</feature>
<evidence type="ECO:0000256" key="3">
    <source>
        <dbReference type="ARBA" id="ARBA00022822"/>
    </source>
</evidence>
<evidence type="ECO:0000256" key="2">
    <source>
        <dbReference type="ARBA" id="ARBA00022679"/>
    </source>
</evidence>
<keyword evidence="4" id="KW-0057">Aromatic amino acid biosynthesis</keyword>
<evidence type="ECO:0000259" key="5">
    <source>
        <dbReference type="Pfam" id="PF00591"/>
    </source>
</evidence>
<sequence>MYAREYHQAMRFVAPARQQIKIPTIFNILGPLANPAHAEMQLLGVYRQALMAPLAEVLTRLGVKHAMVVHSRDGLDEISAAAPTDVIVINHGQQVTRILTPEQFGLTRCDHAALIGGSAQVNAAITRAVLAGEPGAPRDVVLMNAAAALHIAKPQLDLAAAFELAQQTIDQGAAAAKLAQLIQSSQAVMAS</sequence>
<comment type="caution">
    <text evidence="6">The sequence shown here is derived from an EMBL/GenBank/DDBJ whole genome shotgun (WGS) entry which is preliminary data.</text>
</comment>
<gene>
    <name evidence="6" type="ORF">Lp19_3061</name>
</gene>
<dbReference type="InterPro" id="IPR005940">
    <property type="entry name" value="Anthranilate_Pribosyl_Tfrase"/>
</dbReference>
<dbReference type="Proteomes" id="UP000076882">
    <property type="component" value="Unassembled WGS sequence"/>
</dbReference>
<evidence type="ECO:0000256" key="4">
    <source>
        <dbReference type="ARBA" id="ARBA00023141"/>
    </source>
</evidence>
<keyword evidence="3" id="KW-0028">Amino-acid biosynthesis</keyword>
<dbReference type="SUPFAM" id="SSF52418">
    <property type="entry name" value="Nucleoside phosphorylase/phosphoribosyltransferase catalytic domain"/>
    <property type="match status" value="1"/>
</dbReference>
<dbReference type="GO" id="GO:0005829">
    <property type="term" value="C:cytosol"/>
    <property type="evidence" value="ECO:0007669"/>
    <property type="project" value="TreeGrafter"/>
</dbReference>
<keyword evidence="3" id="KW-0822">Tryptophan biosynthesis</keyword>
<keyword evidence="2 6" id="KW-0808">Transferase</keyword>
<dbReference type="PATRIC" id="fig|1590.201.peg.2991"/>
<evidence type="ECO:0000256" key="1">
    <source>
        <dbReference type="ARBA" id="ARBA00022676"/>
    </source>
</evidence>
<evidence type="ECO:0000313" key="6">
    <source>
        <dbReference type="EMBL" id="KZU91775.1"/>
    </source>
</evidence>
<keyword evidence="1 6" id="KW-0328">Glycosyltransferase</keyword>
<dbReference type="InterPro" id="IPR035902">
    <property type="entry name" value="Nuc_phospho_transferase"/>
</dbReference>
<dbReference type="Gene3D" id="3.40.1030.10">
    <property type="entry name" value="Nucleoside phosphorylase/phosphoribosyltransferase catalytic domain"/>
    <property type="match status" value="1"/>
</dbReference>
<dbReference type="GO" id="GO:0000162">
    <property type="term" value="P:L-tryptophan biosynthetic process"/>
    <property type="evidence" value="ECO:0007669"/>
    <property type="project" value="UniProtKB-KW"/>
</dbReference>
<name>A0A162HDZ9_LACPN</name>
<protein>
    <submittedName>
        <fullName evidence="6">Anthranilate phosphoribosyltransferase</fullName>
    </submittedName>
</protein>
<dbReference type="PANTHER" id="PTHR43285">
    <property type="entry name" value="ANTHRANILATE PHOSPHORIBOSYLTRANSFERASE"/>
    <property type="match status" value="1"/>
</dbReference>
<dbReference type="InterPro" id="IPR000312">
    <property type="entry name" value="Glycosyl_Trfase_fam3"/>
</dbReference>